<feature type="transmembrane region" description="Helical" evidence="8">
    <location>
        <begin position="80"/>
        <end position="101"/>
    </location>
</feature>
<evidence type="ECO:0000313" key="11">
    <source>
        <dbReference type="Proteomes" id="UP000011960"/>
    </source>
</evidence>
<dbReference type="Pfam" id="PF13231">
    <property type="entry name" value="PMT_2"/>
    <property type="match status" value="1"/>
</dbReference>
<sequence>MPVSRLLDDVVTRIGRLSERQLFVLLMVFSAVIIFTGVGLRSPWPPDGPRFVEVAREMVDSGQWLIPMRGSEYYPDKPPVFMWSIAFFYWLTGNLKFAFLLPNALCGLLTTGLVYDLGRRLWNPRTGAIAAGLLLVTVQFVTQAKNAQIDGMVAAWITVACYGLMRHFFDRPSWGWFFAAWAFMGLGIITKGVGFLPIFLFVPILILKFRDRSRFAGSLTWLCAAGPLLMLLVAALWLVPMILYVDHVGTEAAFAYRDNILLKQTAERYAHSWGHIQPWWYFVGNVIPSLWFPLPFLLIAAWRPVYQRLREDPKLIVLFSWVALVVLFFSISPGKRGVYVLPALPMFALGLASVLGQLRSLRDGVARWFPILVTGLHLLLTVALITIGILALNDFPRLVEKASAYTNDPGRLHMAGGFFLSVGVIWLAALLVFWRSHALYRWFVSLMVTWLLFCTVAFQIMEPLRTPRNVLAHAEQLLPDDAQLGLLNFSEQLILFSNLDMTQFSYYNSQREQERNAWIWMNERKDRYMLVESDLKLECFTYEGAQFLGTAHREDYVLLGPEQQTADCAPPEKQIRFVTPTPCKGTGFCQ</sequence>
<accession>M7D1C4</accession>
<dbReference type="RefSeq" id="WP_008940047.1">
    <property type="nucleotide sequence ID" value="NZ_APAT01000022.1"/>
</dbReference>
<evidence type="ECO:0000256" key="1">
    <source>
        <dbReference type="ARBA" id="ARBA00004651"/>
    </source>
</evidence>
<dbReference type="Proteomes" id="UP000011960">
    <property type="component" value="Unassembled WGS sequence"/>
</dbReference>
<keyword evidence="7 8" id="KW-0472">Membrane</keyword>
<feature type="transmembrane region" description="Helical" evidence="8">
    <location>
        <begin position="219"/>
        <end position="239"/>
    </location>
</feature>
<dbReference type="GO" id="GO:0010041">
    <property type="term" value="P:response to iron(III) ion"/>
    <property type="evidence" value="ECO:0007669"/>
    <property type="project" value="TreeGrafter"/>
</dbReference>
<dbReference type="EMBL" id="APAT01000022">
    <property type="protein sequence ID" value="EMP54548.1"/>
    <property type="molecule type" value="Genomic_DNA"/>
</dbReference>
<organism evidence="10 11">
    <name type="scientific">Marinobacter santoriniensis NKSG1</name>
    <dbReference type="NCBI Taxonomy" id="1288826"/>
    <lineage>
        <taxon>Bacteria</taxon>
        <taxon>Pseudomonadati</taxon>
        <taxon>Pseudomonadota</taxon>
        <taxon>Gammaproteobacteria</taxon>
        <taxon>Pseudomonadales</taxon>
        <taxon>Marinobacteraceae</taxon>
        <taxon>Marinobacter</taxon>
    </lineage>
</organism>
<evidence type="ECO:0000256" key="3">
    <source>
        <dbReference type="ARBA" id="ARBA00022676"/>
    </source>
</evidence>
<dbReference type="eggNOG" id="COG1807">
    <property type="taxonomic scope" value="Bacteria"/>
</dbReference>
<dbReference type="GO" id="GO:0009103">
    <property type="term" value="P:lipopolysaccharide biosynthetic process"/>
    <property type="evidence" value="ECO:0007669"/>
    <property type="project" value="TreeGrafter"/>
</dbReference>
<evidence type="ECO:0000256" key="5">
    <source>
        <dbReference type="ARBA" id="ARBA00022692"/>
    </source>
</evidence>
<dbReference type="STRING" id="1288826.MSNKSG1_14602"/>
<evidence type="ECO:0000259" key="9">
    <source>
        <dbReference type="Pfam" id="PF13231"/>
    </source>
</evidence>
<dbReference type="AlphaFoldDB" id="M7D1C4"/>
<feature type="transmembrane region" description="Helical" evidence="8">
    <location>
        <begin position="368"/>
        <end position="392"/>
    </location>
</feature>
<feature type="transmembrane region" description="Helical" evidence="8">
    <location>
        <begin position="314"/>
        <end position="331"/>
    </location>
</feature>
<keyword evidence="11" id="KW-1185">Reference proteome</keyword>
<dbReference type="OrthoDB" id="9775035at2"/>
<dbReference type="InterPro" id="IPR038731">
    <property type="entry name" value="RgtA/B/C-like"/>
</dbReference>
<evidence type="ECO:0000256" key="6">
    <source>
        <dbReference type="ARBA" id="ARBA00022989"/>
    </source>
</evidence>
<dbReference type="GO" id="GO:0005886">
    <property type="term" value="C:plasma membrane"/>
    <property type="evidence" value="ECO:0007669"/>
    <property type="project" value="UniProtKB-SubCell"/>
</dbReference>
<evidence type="ECO:0000256" key="8">
    <source>
        <dbReference type="SAM" id="Phobius"/>
    </source>
</evidence>
<keyword evidence="5 8" id="KW-0812">Transmembrane</keyword>
<dbReference type="PANTHER" id="PTHR33908:SF3">
    <property type="entry name" value="UNDECAPRENYL PHOSPHATE-ALPHA-4-AMINO-4-DEOXY-L-ARABINOSE ARABINOSYL TRANSFERASE"/>
    <property type="match status" value="1"/>
</dbReference>
<feature type="transmembrane region" description="Helical" evidence="8">
    <location>
        <begin position="440"/>
        <end position="461"/>
    </location>
</feature>
<feature type="transmembrane region" description="Helical" evidence="8">
    <location>
        <begin position="412"/>
        <end position="433"/>
    </location>
</feature>
<feature type="transmembrane region" description="Helical" evidence="8">
    <location>
        <begin position="20"/>
        <end position="40"/>
    </location>
</feature>
<feature type="transmembrane region" description="Helical" evidence="8">
    <location>
        <begin position="175"/>
        <end position="207"/>
    </location>
</feature>
<dbReference type="PATRIC" id="fig|1288826.3.peg.2897"/>
<dbReference type="GO" id="GO:0016763">
    <property type="term" value="F:pentosyltransferase activity"/>
    <property type="evidence" value="ECO:0007669"/>
    <property type="project" value="TreeGrafter"/>
</dbReference>
<gene>
    <name evidence="10" type="ORF">MSNKSG1_14602</name>
</gene>
<comment type="caution">
    <text evidence="10">The sequence shown here is derived from an EMBL/GenBank/DDBJ whole genome shotgun (WGS) entry which is preliminary data.</text>
</comment>
<name>M7D1C4_9GAMM</name>
<reference evidence="10 11" key="1">
    <citation type="journal article" date="2013" name="Genome Announc.">
        <title>Genome Sequence of Hydrothermal Arsenic-Respiring Bacterium Marinobacter santoriniensis NKSG1T.</title>
        <authorList>
            <person name="Handley K.M."/>
            <person name="Upton M."/>
            <person name="Beatson S.A."/>
            <person name="Hery M."/>
            <person name="Lloyd J.R."/>
        </authorList>
    </citation>
    <scope>NUCLEOTIDE SEQUENCE [LARGE SCALE GENOMIC DNA]</scope>
    <source>
        <strain evidence="10 11">NKSG1</strain>
    </source>
</reference>
<evidence type="ECO:0000256" key="7">
    <source>
        <dbReference type="ARBA" id="ARBA00023136"/>
    </source>
</evidence>
<evidence type="ECO:0000256" key="4">
    <source>
        <dbReference type="ARBA" id="ARBA00022679"/>
    </source>
</evidence>
<evidence type="ECO:0000256" key="2">
    <source>
        <dbReference type="ARBA" id="ARBA00022475"/>
    </source>
</evidence>
<keyword evidence="2" id="KW-1003">Cell membrane</keyword>
<feature type="transmembrane region" description="Helical" evidence="8">
    <location>
        <begin position="121"/>
        <end position="141"/>
    </location>
</feature>
<comment type="subcellular location">
    <subcellularLocation>
        <location evidence="1">Cell membrane</location>
        <topology evidence="1">Multi-pass membrane protein</topology>
    </subcellularLocation>
</comment>
<keyword evidence="4 10" id="KW-0808">Transferase</keyword>
<feature type="domain" description="Glycosyltransferase RgtA/B/C/D-like" evidence="9">
    <location>
        <begin position="76"/>
        <end position="237"/>
    </location>
</feature>
<keyword evidence="3" id="KW-0328">Glycosyltransferase</keyword>
<keyword evidence="6 8" id="KW-1133">Transmembrane helix</keyword>
<dbReference type="InterPro" id="IPR050297">
    <property type="entry name" value="LipidA_mod_glycosyltrf_83"/>
</dbReference>
<proteinExistence type="predicted"/>
<evidence type="ECO:0000313" key="10">
    <source>
        <dbReference type="EMBL" id="EMP54548.1"/>
    </source>
</evidence>
<dbReference type="PANTHER" id="PTHR33908">
    <property type="entry name" value="MANNOSYLTRANSFERASE YKCB-RELATED"/>
    <property type="match status" value="1"/>
</dbReference>
<feature type="transmembrane region" description="Helical" evidence="8">
    <location>
        <begin position="337"/>
        <end position="356"/>
    </location>
</feature>
<feature type="transmembrane region" description="Helical" evidence="8">
    <location>
        <begin position="279"/>
        <end position="302"/>
    </location>
</feature>
<protein>
    <submittedName>
        <fullName evidence="10">Glycosyl transferase family protein</fullName>
    </submittedName>
</protein>